<accession>A0ABU8I889</accession>
<dbReference type="PANTHER" id="PTHR15032:SF4">
    <property type="entry name" value="N-ACYL-PHOSPHATIDYLETHANOLAMINE-HYDROLYZING PHOSPHOLIPASE D"/>
    <property type="match status" value="1"/>
</dbReference>
<dbReference type="RefSeq" id="WP_245153298.1">
    <property type="nucleotide sequence ID" value="NZ_JAYLLN010000030.1"/>
</dbReference>
<sequence length="371" mass="42570">MKRTLKRIMYILLAIIVIIVIAVFLLGRSAPIGTLATGERLEKMSSNPNFKNGVYENLEVTPAIKEGVSSFEMLRSFFFGKDKRNVPSKPLPSIKTDFKNLDINENLLVWFGHSSYLLQLDGKRILVDPVFSKYASPVPFGIKAFQMTYNYTAADMPDIDILVVTHDHFDHLDYSTFEEIKGRTKQIVTSLGVGAHFEKWGYPSDKIHELYWGESFQVDSLKFTAAPARHFAGRWFKRNTSLWSAFVLQSQTYKLLLGGDSGYGKHFKTIGEEHGPFDLVLLENGQYNEYWKYIHMMPEEVIQAAEDLRAKDLIPVHSGKFPLANHAWDEPLIRVTNEAKRKNRPIWTPQIGQVVYLGKANQFSEWWNNID</sequence>
<comment type="caution">
    <text evidence="2">The sequence shown here is derived from an EMBL/GenBank/DDBJ whole genome shotgun (WGS) entry which is preliminary data.</text>
</comment>
<dbReference type="InterPro" id="IPR001279">
    <property type="entry name" value="Metallo-B-lactamas"/>
</dbReference>
<organism evidence="2 3">
    <name type="scientific">Sphingobacterium tenebrionis</name>
    <dbReference type="NCBI Taxonomy" id="3111775"/>
    <lineage>
        <taxon>Bacteria</taxon>
        <taxon>Pseudomonadati</taxon>
        <taxon>Bacteroidota</taxon>
        <taxon>Sphingobacteriia</taxon>
        <taxon>Sphingobacteriales</taxon>
        <taxon>Sphingobacteriaceae</taxon>
        <taxon>Sphingobacterium</taxon>
    </lineage>
</organism>
<dbReference type="PANTHER" id="PTHR15032">
    <property type="entry name" value="N-ACYL-PHOSPHATIDYLETHANOLAMINE-HYDROLYZING PHOSPHOLIPASE D"/>
    <property type="match status" value="1"/>
</dbReference>
<dbReference type="EMBL" id="JAYLLN010000030">
    <property type="protein sequence ID" value="MEI5985654.1"/>
    <property type="molecule type" value="Genomic_DNA"/>
</dbReference>
<dbReference type="Gene3D" id="3.60.15.10">
    <property type="entry name" value="Ribonuclease Z/Hydroxyacylglutathione hydrolase-like"/>
    <property type="match status" value="1"/>
</dbReference>
<name>A0ABU8I889_9SPHI</name>
<dbReference type="SUPFAM" id="SSF56281">
    <property type="entry name" value="Metallo-hydrolase/oxidoreductase"/>
    <property type="match status" value="1"/>
</dbReference>
<evidence type="ECO:0000259" key="1">
    <source>
        <dbReference type="Pfam" id="PF12706"/>
    </source>
</evidence>
<dbReference type="Pfam" id="PF12706">
    <property type="entry name" value="Lactamase_B_2"/>
    <property type="match status" value="1"/>
</dbReference>
<dbReference type="Proteomes" id="UP001363035">
    <property type="component" value="Unassembled WGS sequence"/>
</dbReference>
<gene>
    <name evidence="2" type="ORF">VJ786_12160</name>
</gene>
<keyword evidence="3" id="KW-1185">Reference proteome</keyword>
<proteinExistence type="predicted"/>
<evidence type="ECO:0000313" key="3">
    <source>
        <dbReference type="Proteomes" id="UP001363035"/>
    </source>
</evidence>
<feature type="domain" description="Metallo-beta-lactamase" evidence="1">
    <location>
        <begin position="124"/>
        <end position="317"/>
    </location>
</feature>
<reference evidence="2 3" key="1">
    <citation type="submission" date="2024-01" db="EMBL/GenBank/DDBJ databases">
        <title>Sphingobacterium tenebrionis sp. nov., a novel endophyte isolated from tenebrio molitor intestines.</title>
        <authorList>
            <person name="Zhang C."/>
        </authorList>
    </citation>
    <scope>NUCLEOTIDE SEQUENCE [LARGE SCALE GENOMIC DNA]</scope>
    <source>
        <strain evidence="2 3">PU5-4</strain>
    </source>
</reference>
<protein>
    <submittedName>
        <fullName evidence="2">MBL fold metallo-hydrolase</fullName>
    </submittedName>
</protein>
<evidence type="ECO:0000313" key="2">
    <source>
        <dbReference type="EMBL" id="MEI5985654.1"/>
    </source>
</evidence>
<dbReference type="InterPro" id="IPR036866">
    <property type="entry name" value="RibonucZ/Hydroxyglut_hydro"/>
</dbReference>